<evidence type="ECO:0000313" key="3">
    <source>
        <dbReference type="Proteomes" id="UP000803884"/>
    </source>
</evidence>
<dbReference type="GeneID" id="96003316"/>
<dbReference type="Proteomes" id="UP000803884">
    <property type="component" value="Unassembled WGS sequence"/>
</dbReference>
<feature type="region of interest" description="Disordered" evidence="1">
    <location>
        <begin position="66"/>
        <end position="95"/>
    </location>
</feature>
<gene>
    <name evidence="2" type="ORF">WHR41_01872</name>
</gene>
<feature type="region of interest" description="Disordered" evidence="1">
    <location>
        <begin position="1"/>
        <end position="28"/>
    </location>
</feature>
<dbReference type="RefSeq" id="XP_069232758.1">
    <property type="nucleotide sequence ID" value="XM_069370478.1"/>
</dbReference>
<keyword evidence="3" id="KW-1185">Reference proteome</keyword>
<evidence type="ECO:0000256" key="1">
    <source>
        <dbReference type="SAM" id="MobiDB-lite"/>
    </source>
</evidence>
<dbReference type="InterPro" id="IPR019034">
    <property type="entry name" value="UPF0390"/>
</dbReference>
<proteinExistence type="predicted"/>
<organism evidence="2 3">
    <name type="scientific">Cladosporium halotolerans</name>
    <dbReference type="NCBI Taxonomy" id="1052096"/>
    <lineage>
        <taxon>Eukaryota</taxon>
        <taxon>Fungi</taxon>
        <taxon>Dikarya</taxon>
        <taxon>Ascomycota</taxon>
        <taxon>Pezizomycotina</taxon>
        <taxon>Dothideomycetes</taxon>
        <taxon>Dothideomycetidae</taxon>
        <taxon>Cladosporiales</taxon>
        <taxon>Cladosporiaceae</taxon>
        <taxon>Cladosporium</taxon>
    </lineage>
</organism>
<dbReference type="AlphaFoldDB" id="A0AB34L1M2"/>
<reference evidence="2 3" key="1">
    <citation type="journal article" date="2020" name="Microbiol. Resour. Announc.">
        <title>Draft Genome Sequence of a Cladosporium Species Isolated from the Mesophotic Ascidian Didemnum maculosum.</title>
        <authorList>
            <person name="Gioti A."/>
            <person name="Siaperas R."/>
            <person name="Nikolaivits E."/>
            <person name="Le Goff G."/>
            <person name="Ouazzani J."/>
            <person name="Kotoulas G."/>
            <person name="Topakas E."/>
        </authorList>
    </citation>
    <scope>NUCLEOTIDE SEQUENCE [LARGE SCALE GENOMIC DNA]</scope>
    <source>
        <strain evidence="2 3">TM138-S3</strain>
    </source>
</reference>
<dbReference type="EMBL" id="JAAQHG020000004">
    <property type="protein sequence ID" value="KAL1589653.1"/>
    <property type="molecule type" value="Genomic_DNA"/>
</dbReference>
<sequence>MPQAQLKKSKTGPKTPAKPSQRVQTGNRVIKPKKASLVKAHHVHKKHTAGLSALTEKALAGKAGHLELLRGGKKDRKLSEPGKPTGGKAANQKKG</sequence>
<feature type="compositionally biased region" description="Basic and acidic residues" evidence="1">
    <location>
        <begin position="66"/>
        <end position="80"/>
    </location>
</feature>
<evidence type="ECO:0000313" key="2">
    <source>
        <dbReference type="EMBL" id="KAL1589653.1"/>
    </source>
</evidence>
<name>A0AB34L1M2_9PEZI</name>
<dbReference type="Pfam" id="PF09495">
    <property type="entry name" value="DUF2462"/>
    <property type="match status" value="1"/>
</dbReference>
<protein>
    <submittedName>
        <fullName evidence="2">Uncharacterized protein</fullName>
    </submittedName>
</protein>
<accession>A0AB34L1M2</accession>
<comment type="caution">
    <text evidence="2">The sequence shown here is derived from an EMBL/GenBank/DDBJ whole genome shotgun (WGS) entry which is preliminary data.</text>
</comment>